<protein>
    <recommendedName>
        <fullName evidence="4">UPAR/Ly6 domain-containing protein</fullName>
    </recommendedName>
</protein>
<keyword evidence="3" id="KW-1185">Reference proteome</keyword>
<dbReference type="Ensembl" id="ENSLBET00000019759.1">
    <property type="protein sequence ID" value="ENSLBEP00000018731.1"/>
    <property type="gene ID" value="ENSLBEG00000014426.1"/>
</dbReference>
<dbReference type="Ensembl" id="ENSLBET00000036239.1">
    <property type="protein sequence ID" value="ENSLBEP00000034752.1"/>
    <property type="gene ID" value="ENSLBEG00000026120.1"/>
</dbReference>
<evidence type="ECO:0000256" key="1">
    <source>
        <dbReference type="SAM" id="Phobius"/>
    </source>
</evidence>
<dbReference type="AlphaFoldDB" id="A0A3Q3GLT4"/>
<evidence type="ECO:0000313" key="3">
    <source>
        <dbReference type="Proteomes" id="UP000261660"/>
    </source>
</evidence>
<evidence type="ECO:0000313" key="2">
    <source>
        <dbReference type="Ensembl" id="ENSLBEP00000034752.1"/>
    </source>
</evidence>
<keyword evidence="1" id="KW-0812">Transmembrane</keyword>
<keyword evidence="1" id="KW-0472">Membrane</keyword>
<keyword evidence="1" id="KW-1133">Transmembrane helix</keyword>
<evidence type="ECO:0008006" key="4">
    <source>
        <dbReference type="Google" id="ProtNLM"/>
    </source>
</evidence>
<dbReference type="GeneTree" id="ENSGT01140000282637"/>
<reference evidence="2" key="1">
    <citation type="submission" date="2025-05" db="UniProtKB">
        <authorList>
            <consortium name="Ensembl"/>
        </authorList>
    </citation>
    <scope>IDENTIFICATION</scope>
</reference>
<accession>A0A3Q3GLT4</accession>
<dbReference type="InterPro" id="IPR045860">
    <property type="entry name" value="Snake_toxin-like_sf"/>
</dbReference>
<name>A0A3Q3GLT4_9LABR</name>
<organism evidence="2 3">
    <name type="scientific">Labrus bergylta</name>
    <name type="common">ballan wrasse</name>
    <dbReference type="NCBI Taxonomy" id="56723"/>
    <lineage>
        <taxon>Eukaryota</taxon>
        <taxon>Metazoa</taxon>
        <taxon>Chordata</taxon>
        <taxon>Craniata</taxon>
        <taxon>Vertebrata</taxon>
        <taxon>Euteleostomi</taxon>
        <taxon>Actinopterygii</taxon>
        <taxon>Neopterygii</taxon>
        <taxon>Teleostei</taxon>
        <taxon>Neoteleostei</taxon>
        <taxon>Acanthomorphata</taxon>
        <taxon>Eupercaria</taxon>
        <taxon>Labriformes</taxon>
        <taxon>Labridae</taxon>
        <taxon>Labrus</taxon>
    </lineage>
</organism>
<sequence length="137" mass="14342">MFLSVKTCKTIILSFGLSSTERDNYLCFLIACGLKCHICQPGNPVCPVVDCPPGTDRCFTNNLLGVVTKGCIFKDGCITPITCCEGDECNSATPSGSGILPLSNLLPFGSLFGSGVAPTCSLVLILLISTAIITLVF</sequence>
<dbReference type="Proteomes" id="UP000261660">
    <property type="component" value="Unplaced"/>
</dbReference>
<proteinExistence type="predicted"/>
<feature type="transmembrane region" description="Helical" evidence="1">
    <location>
        <begin position="111"/>
        <end position="136"/>
    </location>
</feature>
<dbReference type="SUPFAM" id="SSF57302">
    <property type="entry name" value="Snake toxin-like"/>
    <property type="match status" value="1"/>
</dbReference>